<protein>
    <submittedName>
        <fullName evidence="2">Uncharacterized protein</fullName>
    </submittedName>
</protein>
<evidence type="ECO:0000313" key="2">
    <source>
        <dbReference type="EMBL" id="SMF49433.1"/>
    </source>
</evidence>
<keyword evidence="3" id="KW-1185">Reference proteome</keyword>
<organism evidence="2 3">
    <name type="scientific">Pseudobacteriovorax antillogorgiicola</name>
    <dbReference type="NCBI Taxonomy" id="1513793"/>
    <lineage>
        <taxon>Bacteria</taxon>
        <taxon>Pseudomonadati</taxon>
        <taxon>Bdellovibrionota</taxon>
        <taxon>Oligoflexia</taxon>
        <taxon>Oligoflexales</taxon>
        <taxon>Pseudobacteriovoracaceae</taxon>
        <taxon>Pseudobacteriovorax</taxon>
    </lineage>
</organism>
<feature type="region of interest" description="Disordered" evidence="1">
    <location>
        <begin position="134"/>
        <end position="157"/>
    </location>
</feature>
<dbReference type="Proteomes" id="UP000192907">
    <property type="component" value="Unassembled WGS sequence"/>
</dbReference>
<accession>A0A1Y6C9S5</accession>
<reference evidence="3" key="1">
    <citation type="submission" date="2017-04" db="EMBL/GenBank/DDBJ databases">
        <authorList>
            <person name="Varghese N."/>
            <person name="Submissions S."/>
        </authorList>
    </citation>
    <scope>NUCLEOTIDE SEQUENCE [LARGE SCALE GENOMIC DNA]</scope>
    <source>
        <strain evidence="3">RKEM611</strain>
    </source>
</reference>
<evidence type="ECO:0000256" key="1">
    <source>
        <dbReference type="SAM" id="MobiDB-lite"/>
    </source>
</evidence>
<sequence length="311" mass="35155">MAAIAGLRKEKVRSVILCRDREFKAKSVSFLNGAAFPAEKTTVEDIEDAVDAINRDDLMLNFVIDGSMFSPHDLEKALSRFANVCRNPDVKVLCIIDEAQAEDKERYQAIFKKLFLERPPLRQAQFNRAFHSKKAKRKPNVAAPLQAGDNGLPTEQRKGPALTLIETSVHIKDTITMINDIAKDRSNLQQVIDIGQRFNGLIGAFHFFGNKEGYPKLRHLAEIIDAIGRTYEGTDRTEIDSTHYQILVDAAKCSYLILKDMRDGQGVRPDRLASHDELAERFEALEGIKIRANENQEDIDRMLDEQLKESS</sequence>
<gene>
    <name evidence="2" type="ORF">SAMN06296036_11575</name>
</gene>
<proteinExistence type="predicted"/>
<dbReference type="EMBL" id="FWZT01000015">
    <property type="protein sequence ID" value="SMF49433.1"/>
    <property type="molecule type" value="Genomic_DNA"/>
</dbReference>
<name>A0A1Y6C9S5_9BACT</name>
<evidence type="ECO:0000313" key="3">
    <source>
        <dbReference type="Proteomes" id="UP000192907"/>
    </source>
</evidence>
<dbReference type="OrthoDB" id="9986246at2"/>
<dbReference type="RefSeq" id="WP_132319742.1">
    <property type="nucleotide sequence ID" value="NZ_FWZT01000015.1"/>
</dbReference>
<dbReference type="AlphaFoldDB" id="A0A1Y6C9S5"/>